<evidence type="ECO:0000256" key="1">
    <source>
        <dbReference type="SAM" id="Phobius"/>
    </source>
</evidence>
<dbReference type="InterPro" id="IPR020846">
    <property type="entry name" value="MFS_dom"/>
</dbReference>
<gene>
    <name evidence="3" type="ordered locus">Pcal_1651</name>
</gene>
<dbReference type="AlphaFoldDB" id="A3MWQ1"/>
<feature type="transmembrane region" description="Helical" evidence="1">
    <location>
        <begin position="255"/>
        <end position="277"/>
    </location>
</feature>
<feature type="transmembrane region" description="Helical" evidence="1">
    <location>
        <begin position="157"/>
        <end position="174"/>
    </location>
</feature>
<dbReference type="InterPro" id="IPR011701">
    <property type="entry name" value="MFS"/>
</dbReference>
<feature type="transmembrane region" description="Helical" evidence="1">
    <location>
        <begin position="195"/>
        <end position="215"/>
    </location>
</feature>
<organism evidence="3 4">
    <name type="scientific">Pyrobaculum calidifontis (strain DSM 21063 / JCM 11548 / VA1)</name>
    <dbReference type="NCBI Taxonomy" id="410359"/>
    <lineage>
        <taxon>Archaea</taxon>
        <taxon>Thermoproteota</taxon>
        <taxon>Thermoprotei</taxon>
        <taxon>Thermoproteales</taxon>
        <taxon>Thermoproteaceae</taxon>
        <taxon>Pyrobaculum</taxon>
    </lineage>
</organism>
<feature type="transmembrane region" description="Helical" evidence="1">
    <location>
        <begin position="44"/>
        <end position="64"/>
    </location>
</feature>
<dbReference type="HOGENOM" id="CLU_770784_0_0_2"/>
<dbReference type="SUPFAM" id="SSF103473">
    <property type="entry name" value="MFS general substrate transporter"/>
    <property type="match status" value="1"/>
</dbReference>
<name>A3MWQ1_PYRCJ</name>
<dbReference type="RefSeq" id="WP_011850327.1">
    <property type="nucleotide sequence ID" value="NC_009073.1"/>
</dbReference>
<keyword evidence="1" id="KW-0812">Transmembrane</keyword>
<dbReference type="PANTHER" id="PTHR23531:SF1">
    <property type="entry name" value="QUINOLENE RESISTANCE PROTEIN NORA"/>
    <property type="match status" value="1"/>
</dbReference>
<reference evidence="3" key="1">
    <citation type="submission" date="2007-02" db="EMBL/GenBank/DDBJ databases">
        <title>Complete sequence of Pyrobaculum calidifontis JCM 11548.</title>
        <authorList>
            <consortium name="US DOE Joint Genome Institute"/>
            <person name="Copeland A."/>
            <person name="Lucas S."/>
            <person name="Lapidus A."/>
            <person name="Barry K."/>
            <person name="Glavina del Rio T."/>
            <person name="Dalin E."/>
            <person name="Tice H."/>
            <person name="Pitluck S."/>
            <person name="Chain P."/>
            <person name="Malfatti S."/>
            <person name="Shin M."/>
            <person name="Vergez L."/>
            <person name="Schmutz J."/>
            <person name="Larimer F."/>
            <person name="Land M."/>
            <person name="Hauser L."/>
            <person name="Kyrpides N."/>
            <person name="Mikhailova N."/>
            <person name="Cozen A.E."/>
            <person name="Fitz-Gibbon S.T."/>
            <person name="House C.H."/>
            <person name="Saltikov C."/>
            <person name="Lowe T.M."/>
            <person name="Richardson P."/>
        </authorList>
    </citation>
    <scope>NUCLEOTIDE SEQUENCE [LARGE SCALE GENOMIC DNA]</scope>
    <source>
        <strain evidence="3">JCM 11548</strain>
    </source>
</reference>
<dbReference type="Pfam" id="PF07690">
    <property type="entry name" value="MFS_1"/>
    <property type="match status" value="1"/>
</dbReference>
<feature type="transmembrane region" description="Helical" evidence="1">
    <location>
        <begin position="283"/>
        <end position="304"/>
    </location>
</feature>
<dbReference type="eggNOG" id="arCOG00130">
    <property type="taxonomic scope" value="Archaea"/>
</dbReference>
<protein>
    <submittedName>
        <fullName evidence="3">Major facilitator superfamily MFS_1</fullName>
    </submittedName>
</protein>
<dbReference type="GO" id="GO:0022857">
    <property type="term" value="F:transmembrane transporter activity"/>
    <property type="evidence" value="ECO:0007669"/>
    <property type="project" value="InterPro"/>
</dbReference>
<keyword evidence="4" id="KW-1185">Reference proteome</keyword>
<evidence type="ECO:0000313" key="4">
    <source>
        <dbReference type="Proteomes" id="UP000001431"/>
    </source>
</evidence>
<proteinExistence type="predicted"/>
<dbReference type="EMBL" id="CP000561">
    <property type="protein sequence ID" value="ABO09068.1"/>
    <property type="molecule type" value="Genomic_DNA"/>
</dbReference>
<keyword evidence="1" id="KW-0472">Membrane</keyword>
<dbReference type="PANTHER" id="PTHR23531">
    <property type="entry name" value="QUINOLENE RESISTANCE PROTEIN NORA"/>
    <property type="match status" value="1"/>
</dbReference>
<dbReference type="InterPro" id="IPR036259">
    <property type="entry name" value="MFS_trans_sf"/>
</dbReference>
<feature type="transmembrane region" description="Helical" evidence="1">
    <location>
        <begin position="316"/>
        <end position="338"/>
    </location>
</feature>
<dbReference type="Gene3D" id="1.20.1250.20">
    <property type="entry name" value="MFS general substrate transporter like domains"/>
    <property type="match status" value="1"/>
</dbReference>
<feature type="domain" description="Major facilitator superfamily (MFS) profile" evidence="2">
    <location>
        <begin position="9"/>
        <end position="369"/>
    </location>
</feature>
<dbReference type="GeneID" id="4909609"/>
<feature type="transmembrane region" description="Helical" evidence="1">
    <location>
        <begin position="344"/>
        <end position="366"/>
    </location>
</feature>
<feature type="transmembrane region" description="Helical" evidence="1">
    <location>
        <begin position="12"/>
        <end position="32"/>
    </location>
</feature>
<evidence type="ECO:0000259" key="2">
    <source>
        <dbReference type="PROSITE" id="PS50850"/>
    </source>
</evidence>
<dbReference type="InterPro" id="IPR052714">
    <property type="entry name" value="MFS_Exporter"/>
</dbReference>
<sequence>MSREGASGFLSAVNVATLLFFLANGIAIVAMPPYLRDLGISSEAAIGAVVSTAFFVSVVLRPIGGFLGDRVGYVKLMRLGVFFAVIAQVMYLMHNVATVVVGRLFHGAAIATFLPASIAASVREGVSSLASRSLAVGIGNVLGPLVGSLAYDAGGAPVSFLLAASLHGVNSVLIGRAPPPSRTGTSIGGRLERRVLTFMLLLTVFAITYMSISTFVPVKLKDRGLPIAFWGAFSSTAAVASLIPRVFLARSPSHINYAVAAVATAAASVGLYLATLAEDLPSFVLAGVIYGLGQGAVVITYQVLALAGSRAAGLSSAVYTMGWDFGSIVGPAAAGWVVERAGFSALQLMPFLLLANVVALTLLYALRSR</sequence>
<accession>A3MWQ1</accession>
<dbReference type="STRING" id="410359.Pcal_1651"/>
<dbReference type="OrthoDB" id="117970at2157"/>
<feature type="transmembrane region" description="Helical" evidence="1">
    <location>
        <begin position="76"/>
        <end position="94"/>
    </location>
</feature>
<feature type="transmembrane region" description="Helical" evidence="1">
    <location>
        <begin position="227"/>
        <end position="248"/>
    </location>
</feature>
<dbReference type="Proteomes" id="UP000001431">
    <property type="component" value="Chromosome"/>
</dbReference>
<keyword evidence="1" id="KW-1133">Transmembrane helix</keyword>
<dbReference type="KEGG" id="pcl:Pcal_1651"/>
<evidence type="ECO:0000313" key="3">
    <source>
        <dbReference type="EMBL" id="ABO09068.1"/>
    </source>
</evidence>
<dbReference type="PROSITE" id="PS50850">
    <property type="entry name" value="MFS"/>
    <property type="match status" value="1"/>
</dbReference>